<accession>A0ABY5E0H4</accession>
<name>A0ABY5E0H4_9ACTN</name>
<evidence type="ECO:0000313" key="2">
    <source>
        <dbReference type="Proteomes" id="UP001056035"/>
    </source>
</evidence>
<dbReference type="InterPro" id="IPR029063">
    <property type="entry name" value="SAM-dependent_MTases_sf"/>
</dbReference>
<evidence type="ECO:0000313" key="1">
    <source>
        <dbReference type="EMBL" id="UTI66357.1"/>
    </source>
</evidence>
<dbReference type="GO" id="GO:0032259">
    <property type="term" value="P:methylation"/>
    <property type="evidence" value="ECO:0007669"/>
    <property type="project" value="UniProtKB-KW"/>
</dbReference>
<protein>
    <submittedName>
        <fullName evidence="1">Class I SAM-dependent methyltransferase</fullName>
    </submittedName>
</protein>
<dbReference type="Proteomes" id="UP001056035">
    <property type="component" value="Chromosome"/>
</dbReference>
<dbReference type="EMBL" id="CP098502">
    <property type="protein sequence ID" value="UTI66357.1"/>
    <property type="molecule type" value="Genomic_DNA"/>
</dbReference>
<organism evidence="1 2">
    <name type="scientific">Paraconexibacter antarcticus</name>
    <dbReference type="NCBI Taxonomy" id="2949664"/>
    <lineage>
        <taxon>Bacteria</taxon>
        <taxon>Bacillati</taxon>
        <taxon>Actinomycetota</taxon>
        <taxon>Thermoleophilia</taxon>
        <taxon>Solirubrobacterales</taxon>
        <taxon>Paraconexibacteraceae</taxon>
        <taxon>Paraconexibacter</taxon>
    </lineage>
</organism>
<dbReference type="GO" id="GO:0008168">
    <property type="term" value="F:methyltransferase activity"/>
    <property type="evidence" value="ECO:0007669"/>
    <property type="project" value="UniProtKB-KW"/>
</dbReference>
<dbReference type="CDD" id="cd02440">
    <property type="entry name" value="AdoMet_MTases"/>
    <property type="match status" value="1"/>
</dbReference>
<reference evidence="1 2" key="1">
    <citation type="submission" date="2022-06" db="EMBL/GenBank/DDBJ databases">
        <title>Paraconexibacter antarcticus.</title>
        <authorList>
            <person name="Kim C.S."/>
        </authorList>
    </citation>
    <scope>NUCLEOTIDE SEQUENCE [LARGE SCALE GENOMIC DNA]</scope>
    <source>
        <strain evidence="1 2">02-257</strain>
    </source>
</reference>
<dbReference type="PANTHER" id="PTHR43861:SF1">
    <property type="entry name" value="TRANS-ACONITATE 2-METHYLTRANSFERASE"/>
    <property type="match status" value="1"/>
</dbReference>
<dbReference type="Pfam" id="PF13489">
    <property type="entry name" value="Methyltransf_23"/>
    <property type="match status" value="1"/>
</dbReference>
<keyword evidence="1" id="KW-0808">Transferase</keyword>
<keyword evidence="2" id="KW-1185">Reference proteome</keyword>
<gene>
    <name evidence="1" type="ORF">NBH00_09140</name>
</gene>
<dbReference type="RefSeq" id="WP_254573028.1">
    <property type="nucleotide sequence ID" value="NZ_CP098502.1"/>
</dbReference>
<keyword evidence="1" id="KW-0489">Methyltransferase</keyword>
<dbReference type="SUPFAM" id="SSF53335">
    <property type="entry name" value="S-adenosyl-L-methionine-dependent methyltransferases"/>
    <property type="match status" value="1"/>
</dbReference>
<dbReference type="PANTHER" id="PTHR43861">
    <property type="entry name" value="TRANS-ACONITATE 2-METHYLTRANSFERASE-RELATED"/>
    <property type="match status" value="1"/>
</dbReference>
<proteinExistence type="predicted"/>
<dbReference type="Gene3D" id="3.40.50.150">
    <property type="entry name" value="Vaccinia Virus protein VP39"/>
    <property type="match status" value="1"/>
</dbReference>
<sequence length="241" mass="25553">MTTSSPPADYSAHYDPDTDVDRHYTRATGRRIRRWVRPGDAVLELGCATGAMTALLAGRGVRIDAVERSGRYVAAARARALPDTTIHHGDVVAATPALRYDHVVATNLLNELPDPGAFLAHCAAHLNEAGLLHVTANNPHSLHRLVAREMGLLEDLHAVSERGARYPSAPLLDAETIEALARAAGLVCVHRSGIVVKPLTNAQLAGLPDAVVDGLDALTNTLPGHGALNYLIFVTAEEAVA</sequence>